<sequence length="656" mass="76479">MGSKRKFLLILIGIIVVSWFIGVMIYQSPIKSEKVYKEALEDLKNEKYANAYYLFSRVSFFSKLKPVAVYHQAECAEKIEDMDTAVKKYRALFKIYPNHKLSPKAKYLAAQALVKEDPATAKKYFDEIIEAYPHTDFAIAAEYYSGLILMNHYKNSPDKIFPESKKTDVENYFRHYLKKAPSGRLALNVIENWLSLDKQITPDDYLLMAKSYYLFNEFQKAEELLKKVNFKESWAIEVQNAYALGNMPRVKYLTEWGLQHHAQYIDNYDIYDAVDTYLKLFPSKYEGANRLFYLANSKGKDYIWDIKCSYSDSVAKSQCFKDLYLKYPDSPFVDDALSQIFLETIRKHDLENAEKIGMDFLNKFKNSEYTPMVMYWMGRVAEKKHDYSGYMSYYKSVIAKYPDNYYAYRAYLRMNHTRGALITNNIKEQPVEYPYNKKPPILETLISLNDFDVLEEFARGDGFLKSWIEYRKGNYSQSIVSARDAMDELTEKPDKYDLRWRLVYPLHYFDEVKADADKFGNNVPLMLSIVREESYFNPNIQSGAGAVGLMQLMPATAAEVAKKNGIAKYNLKNPDDNIRLGNAYYAFLKSLLSGMDISSIAAYNGGIGSVNSWKQNIYYNDTDEFVEQIPYPETKNYVKKVFRSYWNYVRIYAGNE</sequence>
<dbReference type="GO" id="GO:0016020">
    <property type="term" value="C:membrane"/>
    <property type="evidence" value="ECO:0007669"/>
    <property type="project" value="InterPro"/>
</dbReference>
<dbReference type="PROSITE" id="PS00922">
    <property type="entry name" value="TRANSGLYCOSYLASE"/>
    <property type="match status" value="1"/>
</dbReference>
<evidence type="ECO:0000313" key="4">
    <source>
        <dbReference type="EMBL" id="MBO8431003.1"/>
    </source>
</evidence>
<dbReference type="InterPro" id="IPR008258">
    <property type="entry name" value="Transglycosylase_SLT_dom_1"/>
</dbReference>
<evidence type="ECO:0000256" key="2">
    <source>
        <dbReference type="SAM" id="Phobius"/>
    </source>
</evidence>
<feature type="domain" description="Transglycosylase SLT" evidence="3">
    <location>
        <begin position="513"/>
        <end position="624"/>
    </location>
</feature>
<evidence type="ECO:0000313" key="5">
    <source>
        <dbReference type="Proteomes" id="UP000823632"/>
    </source>
</evidence>
<keyword evidence="2" id="KW-0472">Membrane</keyword>
<dbReference type="InterPro" id="IPR023346">
    <property type="entry name" value="Lysozyme-like_dom_sf"/>
</dbReference>
<dbReference type="InterPro" id="IPR000189">
    <property type="entry name" value="Transglyc_AS"/>
</dbReference>
<evidence type="ECO:0000256" key="1">
    <source>
        <dbReference type="ARBA" id="ARBA00007734"/>
    </source>
</evidence>
<keyword evidence="2" id="KW-0812">Transmembrane</keyword>
<comment type="caution">
    <text evidence="4">The sequence shown here is derived from an EMBL/GenBank/DDBJ whole genome shotgun (WGS) entry which is preliminary data.</text>
</comment>
<organism evidence="4 5">
    <name type="scientific">Candidatus Scatousia excrementipullorum</name>
    <dbReference type="NCBI Taxonomy" id="2840936"/>
    <lineage>
        <taxon>Bacteria</taxon>
        <taxon>Candidatus Scatousia</taxon>
    </lineage>
</organism>
<accession>A0A9D9H163</accession>
<dbReference type="PANTHER" id="PTHR37423:SF2">
    <property type="entry name" value="MEMBRANE-BOUND LYTIC MUREIN TRANSGLYCOSYLASE C"/>
    <property type="match status" value="1"/>
</dbReference>
<gene>
    <name evidence="4" type="ORF">IAC76_06405</name>
</gene>
<reference evidence="4" key="2">
    <citation type="journal article" date="2021" name="PeerJ">
        <title>Extensive microbial diversity within the chicken gut microbiome revealed by metagenomics and culture.</title>
        <authorList>
            <person name="Gilroy R."/>
            <person name="Ravi A."/>
            <person name="Getino M."/>
            <person name="Pursley I."/>
            <person name="Horton D.L."/>
            <person name="Alikhan N.F."/>
            <person name="Baker D."/>
            <person name="Gharbi K."/>
            <person name="Hall N."/>
            <person name="Watson M."/>
            <person name="Adriaenssens E.M."/>
            <person name="Foster-Nyarko E."/>
            <person name="Jarju S."/>
            <person name="Secka A."/>
            <person name="Antonio M."/>
            <person name="Oren A."/>
            <person name="Chaudhuri R.R."/>
            <person name="La Ragione R."/>
            <person name="Hildebrand F."/>
            <person name="Pallen M.J."/>
        </authorList>
    </citation>
    <scope>NUCLEOTIDE SEQUENCE</scope>
    <source>
        <strain evidence="4">10192</strain>
    </source>
</reference>
<proteinExistence type="inferred from homology"/>
<evidence type="ECO:0000259" key="3">
    <source>
        <dbReference type="Pfam" id="PF01464"/>
    </source>
</evidence>
<dbReference type="EMBL" id="JADIND010000140">
    <property type="protein sequence ID" value="MBO8431003.1"/>
    <property type="molecule type" value="Genomic_DNA"/>
</dbReference>
<dbReference type="SUPFAM" id="SSF53955">
    <property type="entry name" value="Lysozyme-like"/>
    <property type="match status" value="1"/>
</dbReference>
<name>A0A9D9H163_9BACT</name>
<dbReference type="CDD" id="cd13401">
    <property type="entry name" value="Slt70-like"/>
    <property type="match status" value="1"/>
</dbReference>
<dbReference type="SUPFAM" id="SSF48452">
    <property type="entry name" value="TPR-like"/>
    <property type="match status" value="1"/>
</dbReference>
<dbReference type="PANTHER" id="PTHR37423">
    <property type="entry name" value="SOLUBLE LYTIC MUREIN TRANSGLYCOSYLASE-RELATED"/>
    <property type="match status" value="1"/>
</dbReference>
<dbReference type="Gene3D" id="1.25.40.10">
    <property type="entry name" value="Tetratricopeptide repeat domain"/>
    <property type="match status" value="2"/>
</dbReference>
<dbReference type="Proteomes" id="UP000823632">
    <property type="component" value="Unassembled WGS sequence"/>
</dbReference>
<dbReference type="AlphaFoldDB" id="A0A9D9H163"/>
<dbReference type="Gene3D" id="1.10.530.10">
    <property type="match status" value="1"/>
</dbReference>
<dbReference type="GO" id="GO:0000270">
    <property type="term" value="P:peptidoglycan metabolic process"/>
    <property type="evidence" value="ECO:0007669"/>
    <property type="project" value="InterPro"/>
</dbReference>
<dbReference type="InterPro" id="IPR019734">
    <property type="entry name" value="TPR_rpt"/>
</dbReference>
<dbReference type="Pfam" id="PF01464">
    <property type="entry name" value="SLT"/>
    <property type="match status" value="1"/>
</dbReference>
<dbReference type="InterPro" id="IPR011990">
    <property type="entry name" value="TPR-like_helical_dom_sf"/>
</dbReference>
<dbReference type="Pfam" id="PF13174">
    <property type="entry name" value="TPR_6"/>
    <property type="match status" value="3"/>
</dbReference>
<dbReference type="GO" id="GO:0008933">
    <property type="term" value="F:peptidoglycan lytic transglycosylase activity"/>
    <property type="evidence" value="ECO:0007669"/>
    <property type="project" value="InterPro"/>
</dbReference>
<keyword evidence="2" id="KW-1133">Transmembrane helix</keyword>
<protein>
    <submittedName>
        <fullName evidence="4">Transglycosylase SLT domain-containing protein</fullName>
    </submittedName>
</protein>
<feature type="transmembrane region" description="Helical" evidence="2">
    <location>
        <begin position="7"/>
        <end position="26"/>
    </location>
</feature>
<reference evidence="4" key="1">
    <citation type="submission" date="2020-10" db="EMBL/GenBank/DDBJ databases">
        <authorList>
            <person name="Gilroy R."/>
        </authorList>
    </citation>
    <scope>NUCLEOTIDE SEQUENCE</scope>
    <source>
        <strain evidence="4">10192</strain>
    </source>
</reference>
<comment type="similarity">
    <text evidence="1">Belongs to the transglycosylase Slt family.</text>
</comment>